<feature type="non-terminal residue" evidence="1">
    <location>
        <position position="1"/>
    </location>
</feature>
<protein>
    <submittedName>
        <fullName evidence="1">Uncharacterized protein</fullName>
    </submittedName>
</protein>
<name>A0A3B0WZN8_9ZZZZ</name>
<organism evidence="1">
    <name type="scientific">hydrothermal vent metagenome</name>
    <dbReference type="NCBI Taxonomy" id="652676"/>
    <lineage>
        <taxon>unclassified sequences</taxon>
        <taxon>metagenomes</taxon>
        <taxon>ecological metagenomes</taxon>
    </lineage>
</organism>
<reference evidence="1" key="1">
    <citation type="submission" date="2018-06" db="EMBL/GenBank/DDBJ databases">
        <authorList>
            <person name="Zhirakovskaya E."/>
        </authorList>
    </citation>
    <scope>NUCLEOTIDE SEQUENCE</scope>
</reference>
<accession>A0A3B0WZN8</accession>
<proteinExistence type="predicted"/>
<dbReference type="EMBL" id="UOFF01000446">
    <property type="protein sequence ID" value="VAW57723.1"/>
    <property type="molecule type" value="Genomic_DNA"/>
</dbReference>
<sequence length="49" mass="5310">NCSSGGNLGINAAITLINKQLKQEAIDRGEIEAPTEAEKELIQVKRTDE</sequence>
<evidence type="ECO:0000313" key="1">
    <source>
        <dbReference type="EMBL" id="VAW57723.1"/>
    </source>
</evidence>
<gene>
    <name evidence="1" type="ORF">MNBD_GAMMA07-1511</name>
</gene>
<dbReference type="AlphaFoldDB" id="A0A3B0WZN8"/>